<organism evidence="1 2">
    <name type="scientific">Toxocara canis</name>
    <name type="common">Canine roundworm</name>
    <dbReference type="NCBI Taxonomy" id="6265"/>
    <lineage>
        <taxon>Eukaryota</taxon>
        <taxon>Metazoa</taxon>
        <taxon>Ecdysozoa</taxon>
        <taxon>Nematoda</taxon>
        <taxon>Chromadorea</taxon>
        <taxon>Rhabditida</taxon>
        <taxon>Spirurina</taxon>
        <taxon>Ascaridomorpha</taxon>
        <taxon>Ascaridoidea</taxon>
        <taxon>Toxocaridae</taxon>
        <taxon>Toxocara</taxon>
    </lineage>
</organism>
<comment type="caution">
    <text evidence="1">The sequence shown here is derived from an EMBL/GenBank/DDBJ whole genome shotgun (WGS) entry which is preliminary data.</text>
</comment>
<dbReference type="Proteomes" id="UP000031036">
    <property type="component" value="Unassembled WGS sequence"/>
</dbReference>
<accession>A0A0B2V3C1</accession>
<sequence length="69" mass="8106">MVTSMEEQILEFLLLDFFARDPSLANVLHNVDFREVLRTLMGAKPAQMASRGKKFYDEPFRFSDPFEFD</sequence>
<dbReference type="AlphaFoldDB" id="A0A0B2V3C1"/>
<evidence type="ECO:0000313" key="1">
    <source>
        <dbReference type="EMBL" id="KHN75974.1"/>
    </source>
</evidence>
<proteinExistence type="predicted"/>
<protein>
    <submittedName>
        <fullName evidence="1">Uncharacterized protein</fullName>
    </submittedName>
</protein>
<keyword evidence="2" id="KW-1185">Reference proteome</keyword>
<gene>
    <name evidence="1" type="ORF">Tcan_18208</name>
</gene>
<name>A0A0B2V3C1_TOXCA</name>
<dbReference type="EMBL" id="JPKZ01002585">
    <property type="protein sequence ID" value="KHN75974.1"/>
    <property type="molecule type" value="Genomic_DNA"/>
</dbReference>
<reference evidence="1 2" key="1">
    <citation type="submission" date="2014-11" db="EMBL/GenBank/DDBJ databases">
        <title>Genetic blueprint of the zoonotic pathogen Toxocara canis.</title>
        <authorList>
            <person name="Zhu X.-Q."/>
            <person name="Korhonen P.K."/>
            <person name="Cai H."/>
            <person name="Young N.D."/>
            <person name="Nejsum P."/>
            <person name="von Samson-Himmelstjerna G."/>
            <person name="Boag P.R."/>
            <person name="Tan P."/>
            <person name="Li Q."/>
            <person name="Min J."/>
            <person name="Yang Y."/>
            <person name="Wang X."/>
            <person name="Fang X."/>
            <person name="Hall R.S."/>
            <person name="Hofmann A."/>
            <person name="Sternberg P.W."/>
            <person name="Jex A.R."/>
            <person name="Gasser R.B."/>
        </authorList>
    </citation>
    <scope>NUCLEOTIDE SEQUENCE [LARGE SCALE GENOMIC DNA]</scope>
    <source>
        <strain evidence="1">PN_DK_2014</strain>
    </source>
</reference>
<evidence type="ECO:0000313" key="2">
    <source>
        <dbReference type="Proteomes" id="UP000031036"/>
    </source>
</evidence>